<dbReference type="InterPro" id="IPR021218">
    <property type="entry name" value="DUF2784"/>
</dbReference>
<keyword evidence="1" id="KW-0472">Membrane</keyword>
<feature type="transmembrane region" description="Helical" evidence="1">
    <location>
        <begin position="34"/>
        <end position="52"/>
    </location>
</feature>
<reference evidence="2 3" key="1">
    <citation type="submission" date="2021-05" db="EMBL/GenBank/DDBJ databases">
        <title>Mycobacterium acidophilum sp. nov., an extremely acid-tolerant member of the genus Mycobacterium.</title>
        <authorList>
            <person name="Xia J."/>
        </authorList>
    </citation>
    <scope>NUCLEOTIDE SEQUENCE [LARGE SCALE GENOMIC DNA]</scope>
    <source>
        <strain evidence="2 3">M1</strain>
    </source>
</reference>
<dbReference type="Pfam" id="PF10861">
    <property type="entry name" value="DUF2784"/>
    <property type="match status" value="1"/>
</dbReference>
<protein>
    <submittedName>
        <fullName evidence="2">DUF2784 domain-containing protein</fullName>
    </submittedName>
</protein>
<organism evidence="2 3">
    <name type="scientific">Mycolicibacter acidiphilus</name>
    <dbReference type="NCBI Taxonomy" id="2835306"/>
    <lineage>
        <taxon>Bacteria</taxon>
        <taxon>Bacillati</taxon>
        <taxon>Actinomycetota</taxon>
        <taxon>Actinomycetes</taxon>
        <taxon>Mycobacteriales</taxon>
        <taxon>Mycobacteriaceae</taxon>
        <taxon>Mycolicibacter</taxon>
    </lineage>
</organism>
<keyword evidence="1" id="KW-0812">Transmembrane</keyword>
<dbReference type="Proteomes" id="UP001519535">
    <property type="component" value="Unassembled WGS sequence"/>
</dbReference>
<evidence type="ECO:0000313" key="3">
    <source>
        <dbReference type="Proteomes" id="UP001519535"/>
    </source>
</evidence>
<comment type="caution">
    <text evidence="2">The sequence shown here is derived from an EMBL/GenBank/DDBJ whole genome shotgun (WGS) entry which is preliminary data.</text>
</comment>
<evidence type="ECO:0000313" key="2">
    <source>
        <dbReference type="EMBL" id="MBS9535010.1"/>
    </source>
</evidence>
<accession>A0ABS5RL62</accession>
<dbReference type="RefSeq" id="WP_214093872.1">
    <property type="nucleotide sequence ID" value="NZ_JAHCLR010000034.1"/>
</dbReference>
<dbReference type="EMBL" id="JAHCLR010000034">
    <property type="protein sequence ID" value="MBS9535010.1"/>
    <property type="molecule type" value="Genomic_DNA"/>
</dbReference>
<proteinExistence type="predicted"/>
<feature type="transmembrane region" description="Helical" evidence="1">
    <location>
        <begin position="89"/>
        <end position="110"/>
    </location>
</feature>
<sequence>MAAIVVLLIVALHLAFIGYVAIGGFVALRWRRTIWLHAAAVLWGVLIVTAHLDCPLTWAERRARTAAGMAPLPDAGFIAHYLTGVLYPAGWTGAVEVAVLVLVAVSWWRYARQGRQRRRYGDRHADIGHR</sequence>
<name>A0ABS5RL62_9MYCO</name>
<gene>
    <name evidence="2" type="ORF">KIH27_15580</name>
</gene>
<evidence type="ECO:0000256" key="1">
    <source>
        <dbReference type="SAM" id="Phobius"/>
    </source>
</evidence>
<keyword evidence="3" id="KW-1185">Reference proteome</keyword>
<feature type="transmembrane region" description="Helical" evidence="1">
    <location>
        <begin position="6"/>
        <end position="27"/>
    </location>
</feature>
<keyword evidence="1" id="KW-1133">Transmembrane helix</keyword>